<dbReference type="EMBL" id="AGNL01018154">
    <property type="protein sequence ID" value="EJK63576.1"/>
    <property type="molecule type" value="Genomic_DNA"/>
</dbReference>
<accession>K0SRC4</accession>
<protein>
    <submittedName>
        <fullName evidence="2">Uncharacterized protein</fullName>
    </submittedName>
</protein>
<reference evidence="2 3" key="1">
    <citation type="journal article" date="2012" name="Genome Biol.">
        <title>Genome and low-iron response of an oceanic diatom adapted to chronic iron limitation.</title>
        <authorList>
            <person name="Lommer M."/>
            <person name="Specht M."/>
            <person name="Roy A.S."/>
            <person name="Kraemer L."/>
            <person name="Andreson R."/>
            <person name="Gutowska M.A."/>
            <person name="Wolf J."/>
            <person name="Bergner S.V."/>
            <person name="Schilhabel M.B."/>
            <person name="Klostermeier U.C."/>
            <person name="Beiko R.G."/>
            <person name="Rosenstiel P."/>
            <person name="Hippler M."/>
            <person name="Laroche J."/>
        </authorList>
    </citation>
    <scope>NUCLEOTIDE SEQUENCE [LARGE SCALE GENOMIC DNA]</scope>
    <source>
        <strain evidence="2 3">CCMP1005</strain>
    </source>
</reference>
<gene>
    <name evidence="2" type="ORF">THAOC_15758</name>
</gene>
<name>K0SRC4_THAOC</name>
<dbReference type="AlphaFoldDB" id="K0SRC4"/>
<dbReference type="OMA" id="KRIYQTH"/>
<comment type="caution">
    <text evidence="2">The sequence shown here is derived from an EMBL/GenBank/DDBJ whole genome shotgun (WGS) entry which is preliminary data.</text>
</comment>
<dbReference type="eggNOG" id="ENOG502R381">
    <property type="taxonomic scope" value="Eukaryota"/>
</dbReference>
<evidence type="ECO:0000313" key="3">
    <source>
        <dbReference type="Proteomes" id="UP000266841"/>
    </source>
</evidence>
<dbReference type="Proteomes" id="UP000266841">
    <property type="component" value="Unassembled WGS sequence"/>
</dbReference>
<keyword evidence="3" id="KW-1185">Reference proteome</keyword>
<organism evidence="2 3">
    <name type="scientific">Thalassiosira oceanica</name>
    <name type="common">Marine diatom</name>
    <dbReference type="NCBI Taxonomy" id="159749"/>
    <lineage>
        <taxon>Eukaryota</taxon>
        <taxon>Sar</taxon>
        <taxon>Stramenopiles</taxon>
        <taxon>Ochrophyta</taxon>
        <taxon>Bacillariophyta</taxon>
        <taxon>Coscinodiscophyceae</taxon>
        <taxon>Thalassiosirophycidae</taxon>
        <taxon>Thalassiosirales</taxon>
        <taxon>Thalassiosiraceae</taxon>
        <taxon>Thalassiosira</taxon>
    </lineage>
</organism>
<proteinExistence type="predicted"/>
<sequence length="277" mass="31812">MCNPADFRQRRSDSAHSTADLAKTKRSLHLQPYPKTPIGFFTAKETSPELILDKHSKIDAQKHLVAQVGLENFIRSISKVLDLKLPRKVKFNMNGRGRMESWDDVYLAEKVYTRCLGISKRIYQTHAYTHEPSRNVAYFILEEHNERSLSWLPGFDFYVLVFTYYDEEKRVTRVDVQYDQLSFYLHCVGLAQAHASLVEALTPLIVVWARAFHGTGQSKSIPELFPLREFVIMTYNCAHGKALQSLVLIQTLPSQSRSDARHSLHYHRGVAVETALC</sequence>
<dbReference type="OrthoDB" id="10398437at2759"/>
<feature type="region of interest" description="Disordered" evidence="1">
    <location>
        <begin position="1"/>
        <end position="20"/>
    </location>
</feature>
<evidence type="ECO:0000256" key="1">
    <source>
        <dbReference type="SAM" id="MobiDB-lite"/>
    </source>
</evidence>
<evidence type="ECO:0000313" key="2">
    <source>
        <dbReference type="EMBL" id="EJK63576.1"/>
    </source>
</evidence>